<keyword evidence="11" id="KW-1185">Reference proteome</keyword>
<evidence type="ECO:0000256" key="4">
    <source>
        <dbReference type="ARBA" id="ARBA00022692"/>
    </source>
</evidence>
<dbReference type="GO" id="GO:0004252">
    <property type="term" value="F:serine-type endopeptidase activity"/>
    <property type="evidence" value="ECO:0007669"/>
    <property type="project" value="InterPro"/>
</dbReference>
<evidence type="ECO:0000256" key="2">
    <source>
        <dbReference type="ARBA" id="ARBA00009045"/>
    </source>
</evidence>
<evidence type="ECO:0000313" key="11">
    <source>
        <dbReference type="Proteomes" id="UP000051952"/>
    </source>
</evidence>
<dbReference type="VEuPathDB" id="TriTrypDB:BSAL_93345"/>
<organism evidence="10 11">
    <name type="scientific">Bodo saltans</name>
    <name type="common">Flagellated protozoan</name>
    <dbReference type="NCBI Taxonomy" id="75058"/>
    <lineage>
        <taxon>Eukaryota</taxon>
        <taxon>Discoba</taxon>
        <taxon>Euglenozoa</taxon>
        <taxon>Kinetoplastea</taxon>
        <taxon>Metakinetoplastina</taxon>
        <taxon>Eubodonida</taxon>
        <taxon>Bodonidae</taxon>
        <taxon>Bodo</taxon>
    </lineage>
</organism>
<comment type="subcellular location">
    <subcellularLocation>
        <location evidence="1">Membrane</location>
        <topology evidence="1">Multi-pass membrane protein</topology>
    </subcellularLocation>
</comment>
<gene>
    <name evidence="10" type="ORF">BSAL_93345</name>
</gene>
<evidence type="ECO:0000256" key="3">
    <source>
        <dbReference type="ARBA" id="ARBA00022670"/>
    </source>
</evidence>
<name>A0A0S4J8G2_BODSA</name>
<dbReference type="EMBL" id="CYKH01001313">
    <property type="protein sequence ID" value="CUG86479.1"/>
    <property type="molecule type" value="Genomic_DNA"/>
</dbReference>
<sequence>MRYVSHRQMTSNDPSTPNSLTPWWRTAVDALQQWARSIPFATRAIVVACTLCTVLCRHGPACFGTYLLRSSPPQASYFDILWAFCLSPVVHAGMLHWVFNMLTWVSIATPIELGVGSSSLIGLVIAFAAINNILFLLVEAVVTSWVPATCVVGLSGVLFSLMTFDAWGGGKCLTANSSSHSSGESTTLICGVLPLKTKYAPFAILVLMLLLFPGSSFVMHLSGIVTGLIAATVSQTKEFLHFTGDWGRESCCSRSRYFEDAPVDVGRSQAGTVSPSTTSMSSILPTLPFVGPPKGFEAFQGSGRRLGGTSSAAEIV</sequence>
<evidence type="ECO:0000256" key="8">
    <source>
        <dbReference type="SAM" id="Phobius"/>
    </source>
</evidence>
<dbReference type="PANTHER" id="PTHR43066">
    <property type="entry name" value="RHOMBOID-RELATED PROTEIN"/>
    <property type="match status" value="1"/>
</dbReference>
<keyword evidence="3" id="KW-0645">Protease</keyword>
<evidence type="ECO:0000256" key="5">
    <source>
        <dbReference type="ARBA" id="ARBA00022801"/>
    </source>
</evidence>
<dbReference type="Gene3D" id="1.20.1540.10">
    <property type="entry name" value="Rhomboid-like"/>
    <property type="match status" value="1"/>
</dbReference>
<feature type="transmembrane region" description="Helical" evidence="8">
    <location>
        <begin position="145"/>
        <end position="164"/>
    </location>
</feature>
<dbReference type="Pfam" id="PF01694">
    <property type="entry name" value="Rhomboid"/>
    <property type="match status" value="1"/>
</dbReference>
<evidence type="ECO:0000256" key="6">
    <source>
        <dbReference type="ARBA" id="ARBA00022989"/>
    </source>
</evidence>
<evidence type="ECO:0000259" key="9">
    <source>
        <dbReference type="Pfam" id="PF01694"/>
    </source>
</evidence>
<accession>A0A0S4J8G2</accession>
<keyword evidence="7 8" id="KW-0472">Membrane</keyword>
<dbReference type="InterPro" id="IPR035952">
    <property type="entry name" value="Rhomboid-like_sf"/>
</dbReference>
<reference evidence="11" key="1">
    <citation type="submission" date="2015-09" db="EMBL/GenBank/DDBJ databases">
        <authorList>
            <consortium name="Pathogen Informatics"/>
        </authorList>
    </citation>
    <scope>NUCLEOTIDE SEQUENCE [LARGE SCALE GENOMIC DNA]</scope>
    <source>
        <strain evidence="11">Lake Konstanz</strain>
    </source>
</reference>
<feature type="transmembrane region" description="Helical" evidence="8">
    <location>
        <begin position="119"/>
        <end position="138"/>
    </location>
</feature>
<dbReference type="AlphaFoldDB" id="A0A0S4J8G2"/>
<protein>
    <submittedName>
        <fullName evidence="10">Membrane-associated protein, putative</fullName>
    </submittedName>
</protein>
<keyword evidence="4 8" id="KW-0812">Transmembrane</keyword>
<dbReference type="GO" id="GO:0016020">
    <property type="term" value="C:membrane"/>
    <property type="evidence" value="ECO:0007669"/>
    <property type="project" value="UniProtKB-SubCell"/>
</dbReference>
<keyword evidence="5" id="KW-0378">Hydrolase</keyword>
<proteinExistence type="inferred from homology"/>
<feature type="transmembrane region" description="Helical" evidence="8">
    <location>
        <begin position="80"/>
        <end position="99"/>
    </location>
</feature>
<dbReference type="SUPFAM" id="SSF144091">
    <property type="entry name" value="Rhomboid-like"/>
    <property type="match status" value="1"/>
</dbReference>
<evidence type="ECO:0000313" key="10">
    <source>
        <dbReference type="EMBL" id="CUG86479.1"/>
    </source>
</evidence>
<dbReference type="PANTHER" id="PTHR43066:SF1">
    <property type="entry name" value="RHOMBOID PROTEIN 2"/>
    <property type="match status" value="1"/>
</dbReference>
<evidence type="ECO:0000256" key="1">
    <source>
        <dbReference type="ARBA" id="ARBA00004141"/>
    </source>
</evidence>
<feature type="domain" description="Peptidase S54 rhomboid" evidence="9">
    <location>
        <begin position="81"/>
        <end position="232"/>
    </location>
</feature>
<keyword evidence="6 8" id="KW-1133">Transmembrane helix</keyword>
<dbReference type="Proteomes" id="UP000051952">
    <property type="component" value="Unassembled WGS sequence"/>
</dbReference>
<comment type="similarity">
    <text evidence="2">Belongs to the peptidase S54 family.</text>
</comment>
<dbReference type="GO" id="GO:0006508">
    <property type="term" value="P:proteolysis"/>
    <property type="evidence" value="ECO:0007669"/>
    <property type="project" value="UniProtKB-KW"/>
</dbReference>
<feature type="transmembrane region" description="Helical" evidence="8">
    <location>
        <begin position="202"/>
        <end position="231"/>
    </location>
</feature>
<dbReference type="InterPro" id="IPR022764">
    <property type="entry name" value="Peptidase_S54_rhomboid_dom"/>
</dbReference>
<evidence type="ECO:0000256" key="7">
    <source>
        <dbReference type="ARBA" id="ARBA00023136"/>
    </source>
</evidence>
<dbReference type="OrthoDB" id="10257275at2759"/>